<accession>A0ABQ4UZB1</accession>
<dbReference type="PANTHER" id="PTHR43776:SF7">
    <property type="entry name" value="D,D-DIPEPTIDE TRANSPORT ATP-BINDING PROTEIN DDPF-RELATED"/>
    <property type="match status" value="1"/>
</dbReference>
<dbReference type="Proteomes" id="UP001055093">
    <property type="component" value="Unassembled WGS sequence"/>
</dbReference>
<dbReference type="Pfam" id="PF08352">
    <property type="entry name" value="oligo_HPY"/>
    <property type="match status" value="2"/>
</dbReference>
<reference evidence="7" key="2">
    <citation type="submission" date="2021-08" db="EMBL/GenBank/DDBJ databases">
        <authorList>
            <person name="Tani A."/>
            <person name="Ola A."/>
            <person name="Ogura Y."/>
            <person name="Katsura K."/>
            <person name="Hayashi T."/>
        </authorList>
    </citation>
    <scope>NUCLEOTIDE SEQUENCE</scope>
    <source>
        <strain evidence="7">DSM 14458</strain>
    </source>
</reference>
<organism evidence="7 8">
    <name type="scientific">Methylorubrum suomiense</name>
    <dbReference type="NCBI Taxonomy" id="144191"/>
    <lineage>
        <taxon>Bacteria</taxon>
        <taxon>Pseudomonadati</taxon>
        <taxon>Pseudomonadota</taxon>
        <taxon>Alphaproteobacteria</taxon>
        <taxon>Hyphomicrobiales</taxon>
        <taxon>Methylobacteriaceae</taxon>
        <taxon>Methylorubrum</taxon>
    </lineage>
</organism>
<protein>
    <submittedName>
        <fullName evidence="7">ABC transporter ATP-binding protein YejF</fullName>
    </submittedName>
</protein>
<dbReference type="NCBIfam" id="NF008453">
    <property type="entry name" value="PRK11308.1"/>
    <property type="match status" value="2"/>
</dbReference>
<dbReference type="InterPro" id="IPR027417">
    <property type="entry name" value="P-loop_NTPase"/>
</dbReference>
<feature type="domain" description="ABC transporter" evidence="6">
    <location>
        <begin position="286"/>
        <end position="525"/>
    </location>
</feature>
<dbReference type="SMART" id="SM00382">
    <property type="entry name" value="AAA"/>
    <property type="match status" value="2"/>
</dbReference>
<proteinExistence type="inferred from homology"/>
<comment type="similarity">
    <text evidence="2">Belongs to the ABC transporter superfamily.</text>
</comment>
<evidence type="ECO:0000256" key="4">
    <source>
        <dbReference type="ARBA" id="ARBA00022741"/>
    </source>
</evidence>
<dbReference type="GO" id="GO:0005524">
    <property type="term" value="F:ATP binding"/>
    <property type="evidence" value="ECO:0007669"/>
    <property type="project" value="UniProtKB-KW"/>
</dbReference>
<keyword evidence="3" id="KW-0813">Transport</keyword>
<dbReference type="Gene3D" id="3.40.50.300">
    <property type="entry name" value="P-loop containing nucleotide triphosphate hydrolases"/>
    <property type="match status" value="2"/>
</dbReference>
<dbReference type="InterPro" id="IPR017871">
    <property type="entry name" value="ABC_transporter-like_CS"/>
</dbReference>
<dbReference type="Pfam" id="PF00005">
    <property type="entry name" value="ABC_tran"/>
    <property type="match status" value="2"/>
</dbReference>
<dbReference type="RefSeq" id="WP_137829280.1">
    <property type="nucleotide sequence ID" value="NZ_BPRE01000008.1"/>
</dbReference>
<dbReference type="PANTHER" id="PTHR43776">
    <property type="entry name" value="TRANSPORT ATP-BINDING PROTEIN"/>
    <property type="match status" value="1"/>
</dbReference>
<evidence type="ECO:0000256" key="1">
    <source>
        <dbReference type="ARBA" id="ARBA00004417"/>
    </source>
</evidence>
<feature type="domain" description="ABC transporter" evidence="6">
    <location>
        <begin position="6"/>
        <end position="256"/>
    </location>
</feature>
<dbReference type="InterPro" id="IPR003593">
    <property type="entry name" value="AAA+_ATPase"/>
</dbReference>
<dbReference type="PROSITE" id="PS00211">
    <property type="entry name" value="ABC_TRANSPORTER_1"/>
    <property type="match status" value="2"/>
</dbReference>
<sequence length="542" mass="59229">MSDTLLTVEDLSVAFRTREGETLAVDRVSFSIDRGETLALVGESGSGKSVTALSILRLLDGAAHHPSGRIVFKGRDLLTLPEKELRKVRGADITMVFQEPMTSLNPLHTIQRQIGEVLEIHRGLRGRQARARILELLELVGIRDAERRLGAYPHELSGGQRQRVMIAMALACEPDLLVADEPTTALDVTVQAQILALLADLQKRLGMAILFITHDLGIVRRLAGRVCVMLRGRIVEAGPVAQVFTRPQHEYTRRLLDSEPSGRANPVDTSAEWMVEAGPLKVWFPLKEGLLRRTVGHVKAVDGVKILVRAGETVGVVGESGSGKTTLGLALLRLTESEGPIVFLGKRIEAFGAGAMRPLRKDMQVVFQDPYGSLSPRMSVGDIVAEGLSVQGLVKTSAERRTRVAKALTDVGLDPAVMDRYPHEFSGGQRQRIAIARAIVLNPRFVVLDEPTSALDRSVQAQIVTLLRDLQRERGLAYLFISHDLKVVRALSNYVLVMQHGQVVEEGPADQIFGSPKTEYTRTLFAAAFELDAATTAEPVTA</sequence>
<gene>
    <name evidence="7" type="primary">yejF</name>
    <name evidence="7" type="ORF">BGCPKDLD_3004</name>
</gene>
<evidence type="ECO:0000256" key="3">
    <source>
        <dbReference type="ARBA" id="ARBA00022448"/>
    </source>
</evidence>
<evidence type="ECO:0000259" key="6">
    <source>
        <dbReference type="PROSITE" id="PS50893"/>
    </source>
</evidence>
<evidence type="ECO:0000313" key="7">
    <source>
        <dbReference type="EMBL" id="GJE76412.1"/>
    </source>
</evidence>
<dbReference type="InterPro" id="IPR050319">
    <property type="entry name" value="ABC_transp_ATP-bind"/>
</dbReference>
<dbReference type="PROSITE" id="PS50893">
    <property type="entry name" value="ABC_TRANSPORTER_2"/>
    <property type="match status" value="2"/>
</dbReference>
<dbReference type="SUPFAM" id="SSF52540">
    <property type="entry name" value="P-loop containing nucleoside triphosphate hydrolases"/>
    <property type="match status" value="2"/>
</dbReference>
<dbReference type="InterPro" id="IPR003439">
    <property type="entry name" value="ABC_transporter-like_ATP-bd"/>
</dbReference>
<evidence type="ECO:0000256" key="5">
    <source>
        <dbReference type="ARBA" id="ARBA00022840"/>
    </source>
</evidence>
<name>A0ABQ4UZB1_9HYPH</name>
<evidence type="ECO:0000256" key="2">
    <source>
        <dbReference type="ARBA" id="ARBA00005417"/>
    </source>
</evidence>
<dbReference type="InterPro" id="IPR013563">
    <property type="entry name" value="Oligopep_ABC_C"/>
</dbReference>
<dbReference type="EMBL" id="BPRE01000008">
    <property type="protein sequence ID" value="GJE76412.1"/>
    <property type="molecule type" value="Genomic_DNA"/>
</dbReference>
<reference evidence="7" key="1">
    <citation type="journal article" date="2021" name="Front. Microbiol.">
        <title>Comprehensive Comparative Genomics and Phenotyping of Methylobacterium Species.</title>
        <authorList>
            <person name="Alessa O."/>
            <person name="Ogura Y."/>
            <person name="Fujitani Y."/>
            <person name="Takami H."/>
            <person name="Hayashi T."/>
            <person name="Sahin N."/>
            <person name="Tani A."/>
        </authorList>
    </citation>
    <scope>NUCLEOTIDE SEQUENCE</scope>
    <source>
        <strain evidence="7">DSM 14458</strain>
    </source>
</reference>
<keyword evidence="8" id="KW-1185">Reference proteome</keyword>
<dbReference type="NCBIfam" id="NF007739">
    <property type="entry name" value="PRK10419.1"/>
    <property type="match status" value="2"/>
</dbReference>
<evidence type="ECO:0000313" key="8">
    <source>
        <dbReference type="Proteomes" id="UP001055093"/>
    </source>
</evidence>
<comment type="subcellular location">
    <subcellularLocation>
        <location evidence="1">Cell inner membrane</location>
        <topology evidence="1">Peripheral membrane protein</topology>
    </subcellularLocation>
</comment>
<keyword evidence="5 7" id="KW-0067">ATP-binding</keyword>
<dbReference type="CDD" id="cd03257">
    <property type="entry name" value="ABC_NikE_OppD_transporters"/>
    <property type="match status" value="2"/>
</dbReference>
<keyword evidence="4" id="KW-0547">Nucleotide-binding</keyword>
<comment type="caution">
    <text evidence="7">The sequence shown here is derived from an EMBL/GenBank/DDBJ whole genome shotgun (WGS) entry which is preliminary data.</text>
</comment>